<dbReference type="AlphaFoldDB" id="A0A1F5J8D0"/>
<dbReference type="Pfam" id="PF12666">
    <property type="entry name" value="PrgI"/>
    <property type="match status" value="1"/>
</dbReference>
<comment type="caution">
    <text evidence="3">The sequence shown here is derived from an EMBL/GenBank/DDBJ whole genome shotgun (WGS) entry which is preliminary data.</text>
</comment>
<reference evidence="3 4" key="1">
    <citation type="journal article" date="2016" name="Nat. Commun.">
        <title>Thousands of microbial genomes shed light on interconnected biogeochemical processes in an aquifer system.</title>
        <authorList>
            <person name="Anantharaman K."/>
            <person name="Brown C.T."/>
            <person name="Hug L.A."/>
            <person name="Sharon I."/>
            <person name="Castelle C.J."/>
            <person name="Probst A.J."/>
            <person name="Thomas B.C."/>
            <person name="Singh A."/>
            <person name="Wilkins M.J."/>
            <person name="Karaoz U."/>
            <person name="Brodie E.L."/>
            <person name="Williams K.H."/>
            <person name="Hubbard S.S."/>
            <person name="Banfield J.F."/>
        </authorList>
    </citation>
    <scope>NUCLEOTIDE SEQUENCE [LARGE SCALE GENOMIC DNA]</scope>
</reference>
<dbReference type="InterPro" id="IPR008969">
    <property type="entry name" value="CarboxyPept-like_regulatory"/>
</dbReference>
<feature type="coiled-coil region" evidence="1">
    <location>
        <begin position="175"/>
        <end position="237"/>
    </location>
</feature>
<proteinExistence type="predicted"/>
<organism evidence="3 4">
    <name type="scientific">Candidatus Daviesbacteria bacterium RIFCSPHIGHO2_02_FULL_39_12</name>
    <dbReference type="NCBI Taxonomy" id="1797770"/>
    <lineage>
        <taxon>Bacteria</taxon>
        <taxon>Candidatus Daviesiibacteriota</taxon>
    </lineage>
</organism>
<feature type="transmembrane region" description="Helical" evidence="2">
    <location>
        <begin position="26"/>
        <end position="44"/>
    </location>
</feature>
<evidence type="ECO:0000256" key="2">
    <source>
        <dbReference type="SAM" id="Phobius"/>
    </source>
</evidence>
<protein>
    <recommendedName>
        <fullName evidence="5">Carboxypeptidase regulatory-like domain-containing protein</fullName>
    </recommendedName>
</protein>
<dbReference type="SUPFAM" id="SSF49464">
    <property type="entry name" value="Carboxypeptidase regulatory domain-like"/>
    <property type="match status" value="1"/>
</dbReference>
<keyword evidence="2" id="KW-0472">Membrane</keyword>
<dbReference type="Proteomes" id="UP000177042">
    <property type="component" value="Unassembled WGS sequence"/>
</dbReference>
<keyword evidence="2" id="KW-0812">Transmembrane</keyword>
<dbReference type="EMBL" id="MFCX01000037">
    <property type="protein sequence ID" value="OGE24895.1"/>
    <property type="molecule type" value="Genomic_DNA"/>
</dbReference>
<keyword evidence="2" id="KW-1133">Transmembrane helix</keyword>
<evidence type="ECO:0000256" key="1">
    <source>
        <dbReference type="SAM" id="Coils"/>
    </source>
</evidence>
<dbReference type="InterPro" id="IPR024414">
    <property type="entry name" value="Uncharacterised_PrgI"/>
</dbReference>
<feature type="transmembrane region" description="Helical" evidence="2">
    <location>
        <begin position="50"/>
        <end position="71"/>
    </location>
</feature>
<gene>
    <name evidence="3" type="ORF">A3C26_02745</name>
</gene>
<evidence type="ECO:0000313" key="4">
    <source>
        <dbReference type="Proteomes" id="UP000177042"/>
    </source>
</evidence>
<keyword evidence="1" id="KW-0175">Coiled coil</keyword>
<name>A0A1F5J8D0_9BACT</name>
<evidence type="ECO:0000313" key="3">
    <source>
        <dbReference type="EMBL" id="OGE24895.1"/>
    </source>
</evidence>
<accession>A0A1F5J8D0</accession>
<sequence length="356" mass="39718">MEPHPIPQNVTTFQFHLVGDMTLKQFLYLAAGSTIAYLLFIWGVPYYPLIAWPVLITSALLGIAFAFMPIASRPLDYWLKAFLKAVYSPTKRVWVKNRKTFRDDPLFASRLVTYLSGLQPMQTQMPTDYPLRPPLAWLREASRLPTTAKSDLTTASSDLPTPAELGKTVDLARQAQNLQVRIIQTERALNQIKAEASQPAAIPIDYSGQVNKIIADLQILVSQASNIRQQLDEVTKRDQINLAAVPPTKLKEKIRVVMSAKPKQIQATLTSFPNIINGVVKDKTGNYLEGTVTVIYDKEGLPVRALKTNKLGQFTGSTPLPNSTYTLELEKDNFSFDVLQIELNGQVLPPLLITSK</sequence>
<evidence type="ECO:0008006" key="5">
    <source>
        <dbReference type="Google" id="ProtNLM"/>
    </source>
</evidence>